<keyword evidence="1" id="KW-0805">Transcription regulation</keyword>
<dbReference type="EMBL" id="CP157400">
    <property type="protein sequence ID" value="XBS07546.1"/>
    <property type="molecule type" value="Genomic_DNA"/>
</dbReference>
<evidence type="ECO:0000259" key="4">
    <source>
        <dbReference type="PROSITE" id="PS51118"/>
    </source>
</evidence>
<organism evidence="5">
    <name type="scientific">Pediococcus pentosaceus CGMCC 7049</name>
    <dbReference type="NCBI Taxonomy" id="1460385"/>
    <lineage>
        <taxon>Bacteria</taxon>
        <taxon>Bacillati</taxon>
        <taxon>Bacillota</taxon>
        <taxon>Bacilli</taxon>
        <taxon>Lactobacillales</taxon>
        <taxon>Lactobacillaceae</taxon>
        <taxon>Pediococcus</taxon>
    </lineage>
</organism>
<protein>
    <submittedName>
        <fullName evidence="5">Helix-turn-helix domain-containing protein</fullName>
    </submittedName>
</protein>
<dbReference type="SUPFAM" id="SSF46785">
    <property type="entry name" value="Winged helix' DNA-binding domain"/>
    <property type="match status" value="1"/>
</dbReference>
<dbReference type="GO" id="GO:0003677">
    <property type="term" value="F:DNA binding"/>
    <property type="evidence" value="ECO:0007669"/>
    <property type="project" value="UniProtKB-KW"/>
</dbReference>
<dbReference type="RefSeq" id="WP_029257952.1">
    <property type="nucleotide sequence ID" value="NZ_CP157400.1"/>
</dbReference>
<keyword evidence="2" id="KW-0238">DNA-binding</keyword>
<evidence type="ECO:0000256" key="1">
    <source>
        <dbReference type="ARBA" id="ARBA00023015"/>
    </source>
</evidence>
<dbReference type="InterPro" id="IPR036390">
    <property type="entry name" value="WH_DNA-bd_sf"/>
</dbReference>
<gene>
    <name evidence="5" type="ORF">BB06_04750</name>
</gene>
<evidence type="ECO:0000256" key="3">
    <source>
        <dbReference type="ARBA" id="ARBA00023163"/>
    </source>
</evidence>
<dbReference type="InterPro" id="IPR036388">
    <property type="entry name" value="WH-like_DNA-bd_sf"/>
</dbReference>
<dbReference type="AlphaFoldDB" id="A0AAU7NIW1"/>
<reference evidence="5" key="2">
    <citation type="submission" date="2024-05" db="EMBL/GenBank/DDBJ databases">
        <authorList>
            <person name="Chen H."/>
        </authorList>
    </citation>
    <scope>NUCLEOTIDE SEQUENCE</scope>
    <source>
        <strain evidence="5">CGMCC 7049</strain>
    </source>
</reference>
<proteinExistence type="predicted"/>
<dbReference type="PANTHER" id="PTHR33204:SF29">
    <property type="entry name" value="TRANSCRIPTIONAL REGULATOR"/>
    <property type="match status" value="1"/>
</dbReference>
<evidence type="ECO:0000313" key="5">
    <source>
        <dbReference type="EMBL" id="XBS07546.1"/>
    </source>
</evidence>
<dbReference type="PANTHER" id="PTHR33204">
    <property type="entry name" value="TRANSCRIPTIONAL REGULATOR, MARR FAMILY"/>
    <property type="match status" value="1"/>
</dbReference>
<evidence type="ECO:0000256" key="2">
    <source>
        <dbReference type="ARBA" id="ARBA00023125"/>
    </source>
</evidence>
<keyword evidence="3" id="KW-0804">Transcription</keyword>
<dbReference type="InterPro" id="IPR002577">
    <property type="entry name" value="HTH_HxlR"/>
</dbReference>
<dbReference type="Gene3D" id="1.10.10.10">
    <property type="entry name" value="Winged helix-like DNA-binding domain superfamily/Winged helix DNA-binding domain"/>
    <property type="match status" value="1"/>
</dbReference>
<sequence>MIRKIYNCKKGCSVESTLQIISGRWKSVLLYHLIFDGELRYSELQRTIPGITRRMLSLQLKDLEADKLVEREVIQEKKLKVVYRVTDYGYSLRPVIEMLYNWGENYNQRYAGKLKEEFLGGS</sequence>
<accession>A0AAU7NIW1</accession>
<dbReference type="Pfam" id="PF01638">
    <property type="entry name" value="HxlR"/>
    <property type="match status" value="1"/>
</dbReference>
<name>A0AAU7NIW1_PEDPE</name>
<feature type="domain" description="HTH hxlR-type" evidence="4">
    <location>
        <begin position="12"/>
        <end position="111"/>
    </location>
</feature>
<reference evidence="5" key="1">
    <citation type="submission" date="2014-02" db="EMBL/GenBank/DDBJ databases">
        <authorList>
            <person name="Zhao D."/>
            <person name="Dong X."/>
            <person name="Li Y."/>
            <person name="Lv L."/>
            <person name="Zhao D."/>
            <person name="Gao Y."/>
            <person name="Wang Y."/>
            <person name="Li Y."/>
        </authorList>
    </citation>
    <scope>NUCLEOTIDE SEQUENCE</scope>
    <source>
        <strain evidence="5">CGMCC 7049</strain>
    </source>
</reference>
<dbReference type="PROSITE" id="PS51118">
    <property type="entry name" value="HTH_HXLR"/>
    <property type="match status" value="1"/>
</dbReference>